<evidence type="ECO:0000313" key="8">
    <source>
        <dbReference type="EMBL" id="CAI2360386.1"/>
    </source>
</evidence>
<feature type="domain" description="RING-type" evidence="7">
    <location>
        <begin position="79"/>
        <end position="118"/>
    </location>
</feature>
<dbReference type="AlphaFoldDB" id="A0AAD1U581"/>
<dbReference type="InterPro" id="IPR001841">
    <property type="entry name" value="Znf_RING"/>
</dbReference>
<dbReference type="SMART" id="SM00184">
    <property type="entry name" value="RING"/>
    <property type="match status" value="1"/>
</dbReference>
<evidence type="ECO:0000256" key="1">
    <source>
        <dbReference type="ARBA" id="ARBA00004906"/>
    </source>
</evidence>
<comment type="pathway">
    <text evidence="1">Protein modification; protein ubiquitination.</text>
</comment>
<evidence type="ECO:0000256" key="5">
    <source>
        <dbReference type="ARBA" id="ARBA00022833"/>
    </source>
</evidence>
<sequence length="217" mass="24804">MKSITQLNEEQKAYLRDDVCPICVDKLQDGPCRRLQDELDFQQPESHSKEESKMEIQNENDANFLNLQGIHKSTPLACCDQKEKNPNVITTCGHKFHKICILGWLNSKRRCNTCPICRAVICKVGQELELYDSFEDSEIRYSSSNDSFFEDEFASENYPIAPGYSELPWIHDRPPPNRDAYHIGLLHSNFRDTVSISDLGISLSEDSFEMDSGDSDS</sequence>
<dbReference type="SUPFAM" id="SSF57850">
    <property type="entry name" value="RING/U-box"/>
    <property type="match status" value="1"/>
</dbReference>
<dbReference type="GO" id="GO:0008270">
    <property type="term" value="F:zinc ion binding"/>
    <property type="evidence" value="ECO:0007669"/>
    <property type="project" value="UniProtKB-KW"/>
</dbReference>
<accession>A0AAD1U581</accession>
<dbReference type="Pfam" id="PF12678">
    <property type="entry name" value="zf-rbx1"/>
    <property type="match status" value="1"/>
</dbReference>
<dbReference type="InterPro" id="IPR024766">
    <property type="entry name" value="Znf_RING_H2"/>
</dbReference>
<keyword evidence="2" id="KW-0479">Metal-binding</keyword>
<reference evidence="8" key="1">
    <citation type="submission" date="2023-07" db="EMBL/GenBank/DDBJ databases">
        <authorList>
            <consortium name="AG Swart"/>
            <person name="Singh M."/>
            <person name="Singh A."/>
            <person name="Seah K."/>
            <person name="Emmerich C."/>
        </authorList>
    </citation>
    <scope>NUCLEOTIDE SEQUENCE</scope>
    <source>
        <strain evidence="8">DP1</strain>
    </source>
</reference>
<protein>
    <recommendedName>
        <fullName evidence="7">RING-type domain-containing protein</fullName>
    </recommendedName>
</protein>
<dbReference type="PANTHER" id="PTHR22765">
    <property type="entry name" value="RING FINGER AND PROTEASE ASSOCIATED DOMAIN-CONTAINING"/>
    <property type="match status" value="1"/>
</dbReference>
<proteinExistence type="predicted"/>
<dbReference type="InterPro" id="IPR013083">
    <property type="entry name" value="Znf_RING/FYVE/PHD"/>
</dbReference>
<keyword evidence="3 6" id="KW-0863">Zinc-finger</keyword>
<keyword evidence="9" id="KW-1185">Reference proteome</keyword>
<dbReference type="PROSITE" id="PS50089">
    <property type="entry name" value="ZF_RING_2"/>
    <property type="match status" value="1"/>
</dbReference>
<comment type="caution">
    <text evidence="8">The sequence shown here is derived from an EMBL/GenBank/DDBJ whole genome shotgun (WGS) entry which is preliminary data.</text>
</comment>
<dbReference type="EMBL" id="CAMPGE010001592">
    <property type="protein sequence ID" value="CAI2360386.1"/>
    <property type="molecule type" value="Genomic_DNA"/>
</dbReference>
<dbReference type="GO" id="GO:0006511">
    <property type="term" value="P:ubiquitin-dependent protein catabolic process"/>
    <property type="evidence" value="ECO:0007669"/>
    <property type="project" value="TreeGrafter"/>
</dbReference>
<keyword evidence="5" id="KW-0862">Zinc</keyword>
<evidence type="ECO:0000313" key="9">
    <source>
        <dbReference type="Proteomes" id="UP001295684"/>
    </source>
</evidence>
<evidence type="ECO:0000256" key="3">
    <source>
        <dbReference type="ARBA" id="ARBA00022771"/>
    </source>
</evidence>
<evidence type="ECO:0000259" key="7">
    <source>
        <dbReference type="PROSITE" id="PS50089"/>
    </source>
</evidence>
<organism evidence="8 9">
    <name type="scientific">Euplotes crassus</name>
    <dbReference type="NCBI Taxonomy" id="5936"/>
    <lineage>
        <taxon>Eukaryota</taxon>
        <taxon>Sar</taxon>
        <taxon>Alveolata</taxon>
        <taxon>Ciliophora</taxon>
        <taxon>Intramacronucleata</taxon>
        <taxon>Spirotrichea</taxon>
        <taxon>Hypotrichia</taxon>
        <taxon>Euplotida</taxon>
        <taxon>Euplotidae</taxon>
        <taxon>Moneuplotes</taxon>
    </lineage>
</organism>
<dbReference type="CDD" id="cd16448">
    <property type="entry name" value="RING-H2"/>
    <property type="match status" value="1"/>
</dbReference>
<evidence type="ECO:0000256" key="2">
    <source>
        <dbReference type="ARBA" id="ARBA00022723"/>
    </source>
</evidence>
<evidence type="ECO:0000256" key="6">
    <source>
        <dbReference type="PROSITE-ProRule" id="PRU00175"/>
    </source>
</evidence>
<keyword evidence="4" id="KW-0833">Ubl conjugation pathway</keyword>
<name>A0AAD1U581_EUPCR</name>
<dbReference type="GO" id="GO:0061630">
    <property type="term" value="F:ubiquitin protein ligase activity"/>
    <property type="evidence" value="ECO:0007669"/>
    <property type="project" value="TreeGrafter"/>
</dbReference>
<dbReference type="Proteomes" id="UP001295684">
    <property type="component" value="Unassembled WGS sequence"/>
</dbReference>
<gene>
    <name evidence="8" type="ORF">ECRASSUSDP1_LOCUS1688</name>
</gene>
<dbReference type="Gene3D" id="3.30.40.10">
    <property type="entry name" value="Zinc/RING finger domain, C3HC4 (zinc finger)"/>
    <property type="match status" value="1"/>
</dbReference>
<dbReference type="InterPro" id="IPR051826">
    <property type="entry name" value="E3_ubiquitin-ligase_domain"/>
</dbReference>
<evidence type="ECO:0000256" key="4">
    <source>
        <dbReference type="ARBA" id="ARBA00022786"/>
    </source>
</evidence>